<dbReference type="SUPFAM" id="SSF109854">
    <property type="entry name" value="DinB/YfiT-like putative metalloenzymes"/>
    <property type="match status" value="1"/>
</dbReference>
<accession>A0ABT8LJ82</accession>
<evidence type="ECO:0000313" key="2">
    <source>
        <dbReference type="EMBL" id="MDN5217246.1"/>
    </source>
</evidence>
<feature type="domain" description="DinB-like" evidence="1">
    <location>
        <begin position="18"/>
        <end position="154"/>
    </location>
</feature>
<gene>
    <name evidence="2" type="ORF">QQ020_34555</name>
</gene>
<comment type="caution">
    <text evidence="2">The sequence shown here is derived from an EMBL/GenBank/DDBJ whole genome shotgun (WGS) entry which is preliminary data.</text>
</comment>
<evidence type="ECO:0000313" key="3">
    <source>
        <dbReference type="Proteomes" id="UP001172083"/>
    </source>
</evidence>
<organism evidence="2 3">
    <name type="scientific">Agaribacillus aureus</name>
    <dbReference type="NCBI Taxonomy" id="3051825"/>
    <lineage>
        <taxon>Bacteria</taxon>
        <taxon>Pseudomonadati</taxon>
        <taxon>Bacteroidota</taxon>
        <taxon>Cytophagia</taxon>
        <taxon>Cytophagales</taxon>
        <taxon>Splendidivirgaceae</taxon>
        <taxon>Agaribacillus</taxon>
    </lineage>
</organism>
<dbReference type="RefSeq" id="WP_346762583.1">
    <property type="nucleotide sequence ID" value="NZ_JAUJEB010000014.1"/>
</dbReference>
<keyword evidence="3" id="KW-1185">Reference proteome</keyword>
<sequence length="162" mass="18984">MEKLHLIKREIKNVTEWTRWVVGDVDNKLWNEIPATIGTNIHWIMGHIVWDKYFHGIVSIFEPEKSFFEKTNILTYQRFYEKGTLPENVLSHKADVNQLSKTLGLVDEEIHKGLSELSDSCLEEATLVHNPIGNTKYDALMWCIKHQMWHIGQIAMIRRILS</sequence>
<reference evidence="2" key="1">
    <citation type="submission" date="2023-06" db="EMBL/GenBank/DDBJ databases">
        <title>Genomic of Agaribacillus aureum.</title>
        <authorList>
            <person name="Wang G."/>
        </authorList>
    </citation>
    <scope>NUCLEOTIDE SEQUENCE</scope>
    <source>
        <strain evidence="2">BMA12</strain>
    </source>
</reference>
<dbReference type="InterPro" id="IPR034660">
    <property type="entry name" value="DinB/YfiT-like"/>
</dbReference>
<name>A0ABT8LJ82_9BACT</name>
<dbReference type="EMBL" id="JAUJEB010000014">
    <property type="protein sequence ID" value="MDN5217246.1"/>
    <property type="molecule type" value="Genomic_DNA"/>
</dbReference>
<dbReference type="Gene3D" id="1.20.120.450">
    <property type="entry name" value="dinb family like domain"/>
    <property type="match status" value="1"/>
</dbReference>
<proteinExistence type="predicted"/>
<protein>
    <submittedName>
        <fullName evidence="2">DinB family protein</fullName>
    </submittedName>
</protein>
<dbReference type="Proteomes" id="UP001172083">
    <property type="component" value="Unassembled WGS sequence"/>
</dbReference>
<dbReference type="InterPro" id="IPR024775">
    <property type="entry name" value="DinB-like"/>
</dbReference>
<evidence type="ECO:0000259" key="1">
    <source>
        <dbReference type="Pfam" id="PF12867"/>
    </source>
</evidence>
<dbReference type="Pfam" id="PF12867">
    <property type="entry name" value="DinB_2"/>
    <property type="match status" value="1"/>
</dbReference>